<dbReference type="GO" id="GO:0046872">
    <property type="term" value="F:metal ion binding"/>
    <property type="evidence" value="ECO:0007669"/>
    <property type="project" value="UniProtKB-KW"/>
</dbReference>
<name>A0A6I1FR90_9BACI</name>
<keyword evidence="6" id="KW-1185">Reference proteome</keyword>
<dbReference type="InterPro" id="IPR050072">
    <property type="entry name" value="Peptidase_M20A"/>
</dbReference>
<evidence type="ECO:0000313" key="5">
    <source>
        <dbReference type="EMBL" id="KAB7707088.1"/>
    </source>
</evidence>
<keyword evidence="2 5" id="KW-0378">Hydrolase</keyword>
<evidence type="ECO:0000259" key="4">
    <source>
        <dbReference type="Pfam" id="PF07687"/>
    </source>
</evidence>
<dbReference type="Proteomes" id="UP000429595">
    <property type="component" value="Unassembled WGS sequence"/>
</dbReference>
<dbReference type="PANTHER" id="PTHR43808:SF9">
    <property type="entry name" value="BLL0789 PROTEIN"/>
    <property type="match status" value="1"/>
</dbReference>
<dbReference type="GO" id="GO:0016787">
    <property type="term" value="F:hydrolase activity"/>
    <property type="evidence" value="ECO:0007669"/>
    <property type="project" value="UniProtKB-KW"/>
</dbReference>
<dbReference type="SUPFAM" id="SSF55031">
    <property type="entry name" value="Bacterial exopeptidase dimerisation domain"/>
    <property type="match status" value="1"/>
</dbReference>
<dbReference type="InterPro" id="IPR036264">
    <property type="entry name" value="Bact_exopeptidase_dim_dom"/>
</dbReference>
<accession>A0A6I1FR90</accession>
<keyword evidence="1" id="KW-0479">Metal-binding</keyword>
<sequence>MEKLLKEDCYTEDAVLQKINNYLDSQKENALRFLEEIVNIDSFSYDKDGVNRVGAVIRKRLEDSGIPYEIRENGEFGDHIIAVIKGKKQGKILLMGHQDTPHPPGTTLQRPFKIEGNLLRGPGVSDMKAGLVSMINAAIALQEFAYEEMCDIELLFTPEEEIGSPISRNVIAERAKDALAVFNLEAARPDGSIVTSRKGSAHMKIEIEGRAAHAGAFIEDGISANDELALKMVKIKQLMDDKKGTTVNFGKIEGGISNNMVSPYAVATIHSAFWSEEDFNELYDQIKEIVATPYIPGTKSKLTGGIGIQPMEKHEGVSKMYNVVQKAAEVLNLTITEQRTKGAADAGFTASLGVPTICGMGPVGGNWHAVDEYMELDTFIPRMKLLANSILLFVRESKL</sequence>
<dbReference type="PANTHER" id="PTHR43808">
    <property type="entry name" value="ACETYLORNITHINE DEACETYLASE"/>
    <property type="match status" value="1"/>
</dbReference>
<evidence type="ECO:0000256" key="3">
    <source>
        <dbReference type="PIRSR" id="PIRSR037238-1"/>
    </source>
</evidence>
<dbReference type="InterPro" id="IPR017150">
    <property type="entry name" value="Pept_M20_glutamate_carboxypep"/>
</dbReference>
<dbReference type="SUPFAM" id="SSF53187">
    <property type="entry name" value="Zn-dependent exopeptidases"/>
    <property type="match status" value="1"/>
</dbReference>
<evidence type="ECO:0000313" key="6">
    <source>
        <dbReference type="Proteomes" id="UP000429595"/>
    </source>
</evidence>
<dbReference type="Gene3D" id="3.30.70.360">
    <property type="match status" value="1"/>
</dbReference>
<dbReference type="Gene3D" id="3.40.630.10">
    <property type="entry name" value="Zn peptidases"/>
    <property type="match status" value="1"/>
</dbReference>
<dbReference type="AlphaFoldDB" id="A0A6I1FR90"/>
<dbReference type="PIRSF" id="PIRSF037238">
    <property type="entry name" value="Carboxypeptidase_G2"/>
    <property type="match status" value="1"/>
</dbReference>
<dbReference type="InterPro" id="IPR011650">
    <property type="entry name" value="Peptidase_M20_dimer"/>
</dbReference>
<feature type="active site" evidence="3">
    <location>
        <position position="99"/>
    </location>
</feature>
<gene>
    <name evidence="5" type="ORF">F9802_08740</name>
</gene>
<feature type="domain" description="Peptidase M20 dimerisation" evidence="4">
    <location>
        <begin position="196"/>
        <end position="296"/>
    </location>
</feature>
<protein>
    <submittedName>
        <fullName evidence="5">M20/M25/M40 family metallo-hydrolase</fullName>
    </submittedName>
</protein>
<dbReference type="Pfam" id="PF01546">
    <property type="entry name" value="Peptidase_M20"/>
    <property type="match status" value="1"/>
</dbReference>
<evidence type="ECO:0000256" key="2">
    <source>
        <dbReference type="ARBA" id="ARBA00022801"/>
    </source>
</evidence>
<reference evidence="5 6" key="1">
    <citation type="submission" date="2019-10" db="EMBL/GenBank/DDBJ databases">
        <title>Bacillus aerolatum sp. nov., isolated from bioaerosol of sport playgrounds.</title>
        <authorList>
            <person name="Chen P."/>
            <person name="Zhang G."/>
        </authorList>
    </citation>
    <scope>NUCLEOTIDE SEQUENCE [LARGE SCALE GENOMIC DNA]</scope>
    <source>
        <strain evidence="5 6">CX253</strain>
    </source>
</reference>
<organism evidence="5 6">
    <name type="scientific">Bacillus aerolatus</name>
    <dbReference type="NCBI Taxonomy" id="2653354"/>
    <lineage>
        <taxon>Bacteria</taxon>
        <taxon>Bacillati</taxon>
        <taxon>Bacillota</taxon>
        <taxon>Bacilli</taxon>
        <taxon>Bacillales</taxon>
        <taxon>Bacillaceae</taxon>
        <taxon>Bacillus</taxon>
    </lineage>
</organism>
<dbReference type="CDD" id="cd03885">
    <property type="entry name" value="M20_CPDG2"/>
    <property type="match status" value="1"/>
</dbReference>
<evidence type="ECO:0000256" key="1">
    <source>
        <dbReference type="ARBA" id="ARBA00022723"/>
    </source>
</evidence>
<dbReference type="EMBL" id="WEIO01000004">
    <property type="protein sequence ID" value="KAB7707088.1"/>
    <property type="molecule type" value="Genomic_DNA"/>
</dbReference>
<dbReference type="Pfam" id="PF07687">
    <property type="entry name" value="M20_dimer"/>
    <property type="match status" value="1"/>
</dbReference>
<proteinExistence type="predicted"/>
<dbReference type="RefSeq" id="WP_152151001.1">
    <property type="nucleotide sequence ID" value="NZ_WEIO01000004.1"/>
</dbReference>
<comment type="caution">
    <text evidence="5">The sequence shown here is derived from an EMBL/GenBank/DDBJ whole genome shotgun (WGS) entry which is preliminary data.</text>
</comment>
<dbReference type="InterPro" id="IPR002933">
    <property type="entry name" value="Peptidase_M20"/>
</dbReference>
<feature type="active site" description="Proton acceptor" evidence="3">
    <location>
        <position position="160"/>
    </location>
</feature>